<name>A0A5N6ZE52_9EURO</name>
<keyword evidence="4" id="KW-0560">Oxidoreductase</keyword>
<dbReference type="InterPro" id="IPR016169">
    <property type="entry name" value="FAD-bd_PCMH_sub2"/>
</dbReference>
<dbReference type="EMBL" id="ML739049">
    <property type="protein sequence ID" value="KAE8355638.1"/>
    <property type="molecule type" value="Genomic_DNA"/>
</dbReference>
<dbReference type="AlphaFoldDB" id="A0A5N6ZE52"/>
<dbReference type="InterPro" id="IPR012951">
    <property type="entry name" value="BBE"/>
</dbReference>
<feature type="chain" id="PRO_5025009776" description="FAD-binding PCMH-type domain-containing protein" evidence="5">
    <location>
        <begin position="21"/>
        <end position="491"/>
    </location>
</feature>
<evidence type="ECO:0000256" key="2">
    <source>
        <dbReference type="ARBA" id="ARBA00022630"/>
    </source>
</evidence>
<dbReference type="SUPFAM" id="SSF56176">
    <property type="entry name" value="FAD-binding/transporter-associated domain-like"/>
    <property type="match status" value="1"/>
</dbReference>
<accession>A0A5N6ZE52</accession>
<dbReference type="Pfam" id="PF01565">
    <property type="entry name" value="FAD_binding_4"/>
    <property type="match status" value="1"/>
</dbReference>
<dbReference type="InterPro" id="IPR016166">
    <property type="entry name" value="FAD-bd_PCMH"/>
</dbReference>
<keyword evidence="3" id="KW-0274">FAD</keyword>
<proteinExistence type="inferred from homology"/>
<reference evidence="8" key="1">
    <citation type="submission" date="2019-04" db="EMBL/GenBank/DDBJ databases">
        <title>Friends and foes A comparative genomics studyof 23 Aspergillus species from section Flavi.</title>
        <authorList>
            <consortium name="DOE Joint Genome Institute"/>
            <person name="Kjaerbolling I."/>
            <person name="Vesth T."/>
            <person name="Frisvad J.C."/>
            <person name="Nybo J.L."/>
            <person name="Theobald S."/>
            <person name="Kildgaard S."/>
            <person name="Isbrandt T."/>
            <person name="Kuo A."/>
            <person name="Sato A."/>
            <person name="Lyhne E.K."/>
            <person name="Kogle M.E."/>
            <person name="Wiebenga A."/>
            <person name="Kun R.S."/>
            <person name="Lubbers R.J."/>
            <person name="Makela M.R."/>
            <person name="Barry K."/>
            <person name="Chovatia M."/>
            <person name="Clum A."/>
            <person name="Daum C."/>
            <person name="Haridas S."/>
            <person name="He G."/>
            <person name="LaButti K."/>
            <person name="Lipzen A."/>
            <person name="Mondo S."/>
            <person name="Riley R."/>
            <person name="Salamov A."/>
            <person name="Simmons B.A."/>
            <person name="Magnuson J.K."/>
            <person name="Henrissat B."/>
            <person name="Mortensen U.H."/>
            <person name="Larsen T.O."/>
            <person name="Devries R.P."/>
            <person name="Grigoriev I.V."/>
            <person name="Machida M."/>
            <person name="Baker S.E."/>
            <person name="Andersen M.R."/>
        </authorList>
    </citation>
    <scope>NUCLEOTIDE SEQUENCE [LARGE SCALE GENOMIC DNA]</scope>
    <source>
        <strain evidence="8">CBS 553.77</strain>
    </source>
</reference>
<evidence type="ECO:0000313" key="8">
    <source>
        <dbReference type="Proteomes" id="UP000327118"/>
    </source>
</evidence>
<dbReference type="Proteomes" id="UP000327118">
    <property type="component" value="Unassembled WGS sequence"/>
</dbReference>
<evidence type="ECO:0000256" key="5">
    <source>
        <dbReference type="SAM" id="SignalP"/>
    </source>
</evidence>
<evidence type="ECO:0000256" key="3">
    <source>
        <dbReference type="ARBA" id="ARBA00022827"/>
    </source>
</evidence>
<evidence type="ECO:0000313" key="7">
    <source>
        <dbReference type="EMBL" id="KAE8355638.1"/>
    </source>
</evidence>
<protein>
    <recommendedName>
        <fullName evidence="6">FAD-binding PCMH-type domain-containing protein</fullName>
    </recommendedName>
</protein>
<feature type="signal peptide" evidence="5">
    <location>
        <begin position="1"/>
        <end position="20"/>
    </location>
</feature>
<comment type="similarity">
    <text evidence="1">Belongs to the oxygen-dependent FAD-linked oxidoreductase family.</text>
</comment>
<dbReference type="InterPro" id="IPR050416">
    <property type="entry name" value="FAD-linked_Oxidoreductase"/>
</dbReference>
<dbReference type="InterPro" id="IPR036318">
    <property type="entry name" value="FAD-bd_PCMH-like_sf"/>
</dbReference>
<dbReference type="PANTHER" id="PTHR42973:SF13">
    <property type="entry name" value="FAD-BINDING PCMH-TYPE DOMAIN-CONTAINING PROTEIN"/>
    <property type="match status" value="1"/>
</dbReference>
<gene>
    <name evidence="7" type="ORF">BDV28DRAFT_162720</name>
</gene>
<dbReference type="OrthoDB" id="2151789at2759"/>
<dbReference type="GO" id="GO:0016491">
    <property type="term" value="F:oxidoreductase activity"/>
    <property type="evidence" value="ECO:0007669"/>
    <property type="project" value="UniProtKB-KW"/>
</dbReference>
<dbReference type="GO" id="GO:0071949">
    <property type="term" value="F:FAD binding"/>
    <property type="evidence" value="ECO:0007669"/>
    <property type="project" value="InterPro"/>
</dbReference>
<dbReference type="Gene3D" id="3.40.462.20">
    <property type="match status" value="1"/>
</dbReference>
<feature type="domain" description="FAD-binding PCMH-type" evidence="6">
    <location>
        <begin position="67"/>
        <end position="238"/>
    </location>
</feature>
<dbReference type="Pfam" id="PF08031">
    <property type="entry name" value="BBE"/>
    <property type="match status" value="1"/>
</dbReference>
<sequence length="491" mass="54042">MTGMKSALITAFLGITPALAFGIAVAKHGNITIDPECVKACSRLRNIFGDIYSPGNANVTVWDAKQQETHSACWIQPSSTEDVSTILGVIIDTSCRFAIKGGGHARVPDDSVSAGGVTIDLQKMRTVAVSPDRTTVTLGSGHVLLSLYQGLEKYNLTSVAGRVADVGLGGFVLGGGFSHLSPKYGFAMDNVLEYEVVLPNATVAIVNHATHPDLYFALRGGMNNFGIVTHFTMRAIRQGQMLAGSRTYSTDNRDAIIHQAYRLTTEWKNDTSMAFYYSFGYQQVTDDFILAVSQEYSRPVLRPAPFEQLNQIPFESSTVRLGWNSQFSIDSASATPPGGRNLFATVTYHPSADLDRRVQDIMVEEIQSVKTTPGFHPNIVVQPLYEAVVRAGRERGGNAAVILLTVRWENAQDDDRMNALAQRWLERSTAAAKKAGKYHPWLYINYASKEQDPFRGYGEANLQRLRRIQSEVDPQGVFTSQGLCRGYFKLH</sequence>
<evidence type="ECO:0000256" key="1">
    <source>
        <dbReference type="ARBA" id="ARBA00005466"/>
    </source>
</evidence>
<dbReference type="Gene3D" id="3.30.465.10">
    <property type="match status" value="2"/>
</dbReference>
<organism evidence="7 8">
    <name type="scientific">Aspergillus coremiiformis</name>
    <dbReference type="NCBI Taxonomy" id="138285"/>
    <lineage>
        <taxon>Eukaryota</taxon>
        <taxon>Fungi</taxon>
        <taxon>Dikarya</taxon>
        <taxon>Ascomycota</taxon>
        <taxon>Pezizomycotina</taxon>
        <taxon>Eurotiomycetes</taxon>
        <taxon>Eurotiomycetidae</taxon>
        <taxon>Eurotiales</taxon>
        <taxon>Aspergillaceae</taxon>
        <taxon>Aspergillus</taxon>
        <taxon>Aspergillus subgen. Circumdati</taxon>
    </lineage>
</organism>
<dbReference type="PANTHER" id="PTHR42973">
    <property type="entry name" value="BINDING OXIDOREDUCTASE, PUTATIVE (AFU_ORTHOLOGUE AFUA_1G17690)-RELATED"/>
    <property type="match status" value="1"/>
</dbReference>
<evidence type="ECO:0000256" key="4">
    <source>
        <dbReference type="ARBA" id="ARBA00023002"/>
    </source>
</evidence>
<dbReference type="InterPro" id="IPR006094">
    <property type="entry name" value="Oxid_FAD_bind_N"/>
</dbReference>
<evidence type="ECO:0000259" key="6">
    <source>
        <dbReference type="PROSITE" id="PS51387"/>
    </source>
</evidence>
<keyword evidence="2" id="KW-0285">Flavoprotein</keyword>
<dbReference type="PROSITE" id="PS51387">
    <property type="entry name" value="FAD_PCMH"/>
    <property type="match status" value="1"/>
</dbReference>
<keyword evidence="8" id="KW-1185">Reference proteome</keyword>
<keyword evidence="5" id="KW-0732">Signal</keyword>